<dbReference type="OrthoDB" id="1683589at2"/>
<sequence length="191" mass="21720">MPWIFLIIIFLFLVLLFSRINITFNYTYSQNENMLLISVSIFRLKVFRKNVNLKDKNKNGADIFDDLTFDSFPKEIKNMVQQIKALNNTATLLLKNIQIHKLKWITGGGTGNADTTGIVSGGVWTLKGALIGLLAGKVRLKCKPIINIIPHFQARYIQTNFDCIVSIRLGQAIYALLKVMRISKIKEKAFI</sequence>
<reference evidence="1 2" key="1">
    <citation type="submission" date="2017-08" db="EMBL/GenBank/DDBJ databases">
        <title>Virgibacillus indicus sp. nov. and Virgibacillus profoundi sp. nov, two moderately halophilic bacteria isolated from marine sediment by using the Microfluidic Streak Plate.</title>
        <authorList>
            <person name="Xu B."/>
            <person name="Hu B."/>
            <person name="Wang J."/>
            <person name="Zhu Y."/>
            <person name="Huang L."/>
            <person name="Du W."/>
            <person name="Huang Y."/>
        </authorList>
    </citation>
    <scope>NUCLEOTIDE SEQUENCE [LARGE SCALE GENOMIC DNA]</scope>
    <source>
        <strain evidence="1 2">IO3-P3-H5</strain>
    </source>
</reference>
<gene>
    <name evidence="1" type="ORF">CIL05_06680</name>
</gene>
<evidence type="ECO:0000313" key="2">
    <source>
        <dbReference type="Proteomes" id="UP000218887"/>
    </source>
</evidence>
<accession>A0A2A2IFQ4</accession>
<name>A0A2A2IFQ4_9BACI</name>
<dbReference type="RefSeq" id="WP_095654748.1">
    <property type="nucleotide sequence ID" value="NZ_NPOA01000004.1"/>
</dbReference>
<dbReference type="Proteomes" id="UP000218887">
    <property type="component" value="Unassembled WGS sequence"/>
</dbReference>
<proteinExistence type="predicted"/>
<comment type="caution">
    <text evidence="1">The sequence shown here is derived from an EMBL/GenBank/DDBJ whole genome shotgun (WGS) entry which is preliminary data.</text>
</comment>
<protein>
    <recommendedName>
        <fullName evidence="3">DUF2953 domain-containing protein</fullName>
    </recommendedName>
</protein>
<dbReference type="EMBL" id="NPOA01000004">
    <property type="protein sequence ID" value="PAV30146.1"/>
    <property type="molecule type" value="Genomic_DNA"/>
</dbReference>
<organism evidence="1 2">
    <name type="scientific">Virgibacillus profundi</name>
    <dbReference type="NCBI Taxonomy" id="2024555"/>
    <lineage>
        <taxon>Bacteria</taxon>
        <taxon>Bacillati</taxon>
        <taxon>Bacillota</taxon>
        <taxon>Bacilli</taxon>
        <taxon>Bacillales</taxon>
        <taxon>Bacillaceae</taxon>
        <taxon>Virgibacillus</taxon>
    </lineage>
</organism>
<evidence type="ECO:0008006" key="3">
    <source>
        <dbReference type="Google" id="ProtNLM"/>
    </source>
</evidence>
<dbReference type="AlphaFoldDB" id="A0A2A2IFQ4"/>
<dbReference type="Pfam" id="PF11167">
    <property type="entry name" value="DUF2953"/>
    <property type="match status" value="1"/>
</dbReference>
<evidence type="ECO:0000313" key="1">
    <source>
        <dbReference type="EMBL" id="PAV30146.1"/>
    </source>
</evidence>
<keyword evidence="2" id="KW-1185">Reference proteome</keyword>
<dbReference type="InterPro" id="IPR021338">
    <property type="entry name" value="DUF2953"/>
</dbReference>